<keyword evidence="2" id="KW-1185">Reference proteome</keyword>
<comment type="caution">
    <text evidence="1">The sequence shown here is derived from an EMBL/GenBank/DDBJ whole genome shotgun (WGS) entry which is preliminary data.</text>
</comment>
<sequence length="136" mass="15494">MAFHIICIPPVRIKRENRGVFDAKFEILNDKKVDWVGKGEVQHYTVLAKQWQRSKSDVNDPHFSHLPHKQPAVVCSGAPRVRILQVCLLKGDTSLWMDVLYGKDIRRICYMAWVMRLANYIDSASSDPGTGILTSV</sequence>
<organism evidence="1 2">
    <name type="scientific">Bauhinia variegata</name>
    <name type="common">Purple orchid tree</name>
    <name type="synonym">Phanera variegata</name>
    <dbReference type="NCBI Taxonomy" id="167791"/>
    <lineage>
        <taxon>Eukaryota</taxon>
        <taxon>Viridiplantae</taxon>
        <taxon>Streptophyta</taxon>
        <taxon>Embryophyta</taxon>
        <taxon>Tracheophyta</taxon>
        <taxon>Spermatophyta</taxon>
        <taxon>Magnoliopsida</taxon>
        <taxon>eudicotyledons</taxon>
        <taxon>Gunneridae</taxon>
        <taxon>Pentapetalae</taxon>
        <taxon>rosids</taxon>
        <taxon>fabids</taxon>
        <taxon>Fabales</taxon>
        <taxon>Fabaceae</taxon>
        <taxon>Cercidoideae</taxon>
        <taxon>Cercideae</taxon>
        <taxon>Bauhiniinae</taxon>
        <taxon>Bauhinia</taxon>
    </lineage>
</organism>
<accession>A0ACB9PI01</accession>
<evidence type="ECO:0000313" key="1">
    <source>
        <dbReference type="EMBL" id="KAI4348127.1"/>
    </source>
</evidence>
<dbReference type="EMBL" id="CM039429">
    <property type="protein sequence ID" value="KAI4348127.1"/>
    <property type="molecule type" value="Genomic_DNA"/>
</dbReference>
<reference evidence="1 2" key="1">
    <citation type="journal article" date="2022" name="DNA Res.">
        <title>Chromosomal-level genome assembly of the orchid tree Bauhinia variegata (Leguminosae; Cercidoideae) supports the allotetraploid origin hypothesis of Bauhinia.</title>
        <authorList>
            <person name="Zhong Y."/>
            <person name="Chen Y."/>
            <person name="Zheng D."/>
            <person name="Pang J."/>
            <person name="Liu Y."/>
            <person name="Luo S."/>
            <person name="Meng S."/>
            <person name="Qian L."/>
            <person name="Wei D."/>
            <person name="Dai S."/>
            <person name="Zhou R."/>
        </authorList>
    </citation>
    <scope>NUCLEOTIDE SEQUENCE [LARGE SCALE GENOMIC DNA]</scope>
    <source>
        <strain evidence="1">BV-YZ2020</strain>
    </source>
</reference>
<protein>
    <submittedName>
        <fullName evidence="1">Uncharacterized protein</fullName>
    </submittedName>
</protein>
<dbReference type="Proteomes" id="UP000828941">
    <property type="component" value="Chromosome 4"/>
</dbReference>
<name>A0ACB9PI01_BAUVA</name>
<gene>
    <name evidence="1" type="ORF">L6164_008886</name>
</gene>
<proteinExistence type="predicted"/>
<evidence type="ECO:0000313" key="2">
    <source>
        <dbReference type="Proteomes" id="UP000828941"/>
    </source>
</evidence>